<keyword evidence="1" id="KW-0723">Serine/threonine-protein kinase</keyword>
<evidence type="ECO:0000256" key="5">
    <source>
        <dbReference type="ARBA" id="ARBA00022840"/>
    </source>
</evidence>
<keyword evidence="3" id="KW-0547">Nucleotide-binding</keyword>
<name>A0AAD8HIT0_9APIA</name>
<keyword evidence="6" id="KW-1133">Transmembrane helix</keyword>
<dbReference type="InterPro" id="IPR001245">
    <property type="entry name" value="Ser-Thr/Tyr_kinase_cat_dom"/>
</dbReference>
<dbReference type="Gene3D" id="3.30.200.20">
    <property type="entry name" value="Phosphorylase Kinase, domain 1"/>
    <property type="match status" value="1"/>
</dbReference>
<dbReference type="PROSITE" id="PS50011">
    <property type="entry name" value="PROTEIN_KINASE_DOM"/>
    <property type="match status" value="1"/>
</dbReference>
<dbReference type="PANTHER" id="PTHR27002:SF1111">
    <property type="entry name" value="NON-SPECIFIC SERINE_THREONINE PROTEIN KINASE"/>
    <property type="match status" value="1"/>
</dbReference>
<keyword evidence="5" id="KW-0067">ATP-binding</keyword>
<dbReference type="SUPFAM" id="SSF56112">
    <property type="entry name" value="Protein kinase-like (PK-like)"/>
    <property type="match status" value="1"/>
</dbReference>
<dbReference type="PANTHER" id="PTHR27002">
    <property type="entry name" value="RECEPTOR-LIKE SERINE/THREONINE-PROTEIN KINASE SD1-8"/>
    <property type="match status" value="1"/>
</dbReference>
<comment type="caution">
    <text evidence="8">The sequence shown here is derived from an EMBL/GenBank/DDBJ whole genome shotgun (WGS) entry which is preliminary data.</text>
</comment>
<dbReference type="InterPro" id="IPR000719">
    <property type="entry name" value="Prot_kinase_dom"/>
</dbReference>
<dbReference type="Proteomes" id="UP001237642">
    <property type="component" value="Unassembled WGS sequence"/>
</dbReference>
<evidence type="ECO:0000313" key="8">
    <source>
        <dbReference type="EMBL" id="KAK1367093.1"/>
    </source>
</evidence>
<dbReference type="Gene3D" id="1.10.510.10">
    <property type="entry name" value="Transferase(Phosphotransferase) domain 1"/>
    <property type="match status" value="1"/>
</dbReference>
<evidence type="ECO:0000256" key="6">
    <source>
        <dbReference type="SAM" id="Phobius"/>
    </source>
</evidence>
<feature type="domain" description="Protein kinase" evidence="7">
    <location>
        <begin position="51"/>
        <end position="311"/>
    </location>
</feature>
<evidence type="ECO:0000256" key="1">
    <source>
        <dbReference type="ARBA" id="ARBA00022527"/>
    </source>
</evidence>
<evidence type="ECO:0000256" key="3">
    <source>
        <dbReference type="ARBA" id="ARBA00022741"/>
    </source>
</evidence>
<evidence type="ECO:0000259" key="7">
    <source>
        <dbReference type="PROSITE" id="PS50011"/>
    </source>
</evidence>
<accession>A0AAD8HIT0</accession>
<dbReference type="GO" id="GO:0005524">
    <property type="term" value="F:ATP binding"/>
    <property type="evidence" value="ECO:0007669"/>
    <property type="project" value="UniProtKB-KW"/>
</dbReference>
<reference evidence="8" key="2">
    <citation type="submission" date="2023-05" db="EMBL/GenBank/DDBJ databases">
        <authorList>
            <person name="Schelkunov M.I."/>
        </authorList>
    </citation>
    <scope>NUCLEOTIDE SEQUENCE</scope>
    <source>
        <strain evidence="8">Hsosn_3</strain>
        <tissue evidence="8">Leaf</tissue>
    </source>
</reference>
<keyword evidence="6" id="KW-0472">Membrane</keyword>
<evidence type="ECO:0000256" key="4">
    <source>
        <dbReference type="ARBA" id="ARBA00022777"/>
    </source>
</evidence>
<organism evidence="8 9">
    <name type="scientific">Heracleum sosnowskyi</name>
    <dbReference type="NCBI Taxonomy" id="360622"/>
    <lineage>
        <taxon>Eukaryota</taxon>
        <taxon>Viridiplantae</taxon>
        <taxon>Streptophyta</taxon>
        <taxon>Embryophyta</taxon>
        <taxon>Tracheophyta</taxon>
        <taxon>Spermatophyta</taxon>
        <taxon>Magnoliopsida</taxon>
        <taxon>eudicotyledons</taxon>
        <taxon>Gunneridae</taxon>
        <taxon>Pentapetalae</taxon>
        <taxon>asterids</taxon>
        <taxon>campanulids</taxon>
        <taxon>Apiales</taxon>
        <taxon>Apiaceae</taxon>
        <taxon>Apioideae</taxon>
        <taxon>apioid superclade</taxon>
        <taxon>Tordylieae</taxon>
        <taxon>Tordyliinae</taxon>
        <taxon>Heracleum</taxon>
    </lineage>
</organism>
<keyword evidence="2" id="KW-0808">Transferase</keyword>
<gene>
    <name evidence="8" type="ORF">POM88_042654</name>
</gene>
<evidence type="ECO:0000256" key="2">
    <source>
        <dbReference type="ARBA" id="ARBA00022679"/>
    </source>
</evidence>
<proteinExistence type="predicted"/>
<dbReference type="InterPro" id="IPR011009">
    <property type="entry name" value="Kinase-like_dom_sf"/>
</dbReference>
<evidence type="ECO:0000313" key="9">
    <source>
        <dbReference type="Proteomes" id="UP001237642"/>
    </source>
</evidence>
<dbReference type="GO" id="GO:0005886">
    <property type="term" value="C:plasma membrane"/>
    <property type="evidence" value="ECO:0007669"/>
    <property type="project" value="TreeGrafter"/>
</dbReference>
<keyword evidence="4" id="KW-0418">Kinase</keyword>
<dbReference type="Pfam" id="PF07714">
    <property type="entry name" value="PK_Tyr_Ser-Thr"/>
    <property type="match status" value="1"/>
</dbReference>
<feature type="transmembrane region" description="Helical" evidence="6">
    <location>
        <begin position="81"/>
        <end position="102"/>
    </location>
</feature>
<sequence>MPRRMYSLSLLLYVSNKTNDKKTGCWFWLDDLYDIEEGADGDQMLFFRVDSPLDNDLGSSSLPSVGNQLRSSGSLTTLRGVIISISVIFALALLCSTTYISYKRTKRKDRNIKEHHTLQLYGSEDLMDQDNQSGEDDKKDIDVPFFEFETILDATDNFSKAYKLGQGGFGPVYKGKFPGGEEIAVKRLSSNSGQDLLYEYMPNKSLDAFIFDLKPNIEMNPKISDFGLARIVGRRDKESNTTRVMGTYGYMAPEYALEGQFSVKSDAFSFGVVVLEIISGKKNTSFVDSQLAQSLLGMELVERRETIDFTG</sequence>
<dbReference type="AlphaFoldDB" id="A0AAD8HIT0"/>
<keyword evidence="9" id="KW-1185">Reference proteome</keyword>
<dbReference type="GO" id="GO:0004674">
    <property type="term" value="F:protein serine/threonine kinase activity"/>
    <property type="evidence" value="ECO:0007669"/>
    <property type="project" value="UniProtKB-KW"/>
</dbReference>
<dbReference type="EMBL" id="JAUIZM010000009">
    <property type="protein sequence ID" value="KAK1367093.1"/>
    <property type="molecule type" value="Genomic_DNA"/>
</dbReference>
<protein>
    <recommendedName>
        <fullName evidence="7">Protein kinase domain-containing protein</fullName>
    </recommendedName>
</protein>
<keyword evidence="6" id="KW-0812">Transmembrane</keyword>
<reference evidence="8" key="1">
    <citation type="submission" date="2023-02" db="EMBL/GenBank/DDBJ databases">
        <title>Genome of toxic invasive species Heracleum sosnowskyi carries increased number of genes despite the absence of recent whole-genome duplications.</title>
        <authorList>
            <person name="Schelkunov M."/>
            <person name="Shtratnikova V."/>
            <person name="Makarenko M."/>
            <person name="Klepikova A."/>
            <person name="Omelchenko D."/>
            <person name="Novikova G."/>
            <person name="Obukhova E."/>
            <person name="Bogdanov V."/>
            <person name="Penin A."/>
            <person name="Logacheva M."/>
        </authorList>
    </citation>
    <scope>NUCLEOTIDE SEQUENCE</scope>
    <source>
        <strain evidence="8">Hsosn_3</strain>
        <tissue evidence="8">Leaf</tissue>
    </source>
</reference>